<keyword evidence="7" id="KW-0378">Hydrolase</keyword>
<dbReference type="EMBL" id="AAVT01000001">
    <property type="protein sequence ID" value="EAW33001.1"/>
    <property type="molecule type" value="Genomic_DNA"/>
</dbReference>
<dbReference type="SUPFAM" id="SSF47384">
    <property type="entry name" value="Homodimeric domain of signal transducing histidine kinase"/>
    <property type="match status" value="1"/>
</dbReference>
<dbReference type="EC" id="2.7.13.3" evidence="2"/>
<keyword evidence="3" id="KW-0597">Phosphoprotein</keyword>
<dbReference type="InterPro" id="IPR035965">
    <property type="entry name" value="PAS-like_dom_sf"/>
</dbReference>
<comment type="caution">
    <text evidence="16">The sequence shown here is derived from an EMBL/GenBank/DDBJ whole genome shotgun (WGS) entry which is preliminary data.</text>
</comment>
<dbReference type="OrthoDB" id="9789238at2"/>
<dbReference type="Pfam" id="PF00989">
    <property type="entry name" value="PAS"/>
    <property type="match status" value="1"/>
</dbReference>
<dbReference type="SMART" id="SM00387">
    <property type="entry name" value="HATPase_c"/>
    <property type="match status" value="1"/>
</dbReference>
<evidence type="ECO:0000256" key="3">
    <source>
        <dbReference type="ARBA" id="ARBA00022553"/>
    </source>
</evidence>
<organism evidence="16 17">
    <name type="scientific">marine gamma proteobacterium HTCC2143</name>
    <dbReference type="NCBI Taxonomy" id="247633"/>
    <lineage>
        <taxon>Bacteria</taxon>
        <taxon>Pseudomonadati</taxon>
        <taxon>Pseudomonadota</taxon>
        <taxon>Gammaproteobacteria</taxon>
        <taxon>Cellvibrionales</taxon>
        <taxon>Spongiibacteraceae</taxon>
        <taxon>BD1-7 clade</taxon>
    </lineage>
</organism>
<protein>
    <recommendedName>
        <fullName evidence="12">Sensory histidine kinase/phosphatase NtrB</fullName>
        <ecNumber evidence="2">2.7.13.3</ecNumber>
    </recommendedName>
    <alternativeName>
        <fullName evidence="13">Nitrogen regulation protein NR(II)</fullName>
    </alternativeName>
    <alternativeName>
        <fullName evidence="14">Nitrogen regulator II</fullName>
    </alternativeName>
</protein>
<evidence type="ECO:0000256" key="12">
    <source>
        <dbReference type="ARBA" id="ARBA00039567"/>
    </source>
</evidence>
<dbReference type="InterPro" id="IPR004358">
    <property type="entry name" value="Sig_transdc_His_kin-like_C"/>
</dbReference>
<evidence type="ECO:0000256" key="6">
    <source>
        <dbReference type="ARBA" id="ARBA00022777"/>
    </source>
</evidence>
<dbReference type="eggNOG" id="COG3852">
    <property type="taxonomic scope" value="Bacteria"/>
</dbReference>
<dbReference type="InterPro" id="IPR005467">
    <property type="entry name" value="His_kinase_dom"/>
</dbReference>
<dbReference type="SUPFAM" id="SSF55785">
    <property type="entry name" value="PYP-like sensor domain (PAS domain)"/>
    <property type="match status" value="1"/>
</dbReference>
<dbReference type="SMART" id="SM00388">
    <property type="entry name" value="HisKA"/>
    <property type="match status" value="1"/>
</dbReference>
<keyword evidence="6" id="KW-0418">Kinase</keyword>
<dbReference type="GO" id="GO:0005524">
    <property type="term" value="F:ATP binding"/>
    <property type="evidence" value="ECO:0007669"/>
    <property type="project" value="UniProtKB-KW"/>
</dbReference>
<proteinExistence type="predicted"/>
<evidence type="ECO:0000259" key="15">
    <source>
        <dbReference type="PROSITE" id="PS50109"/>
    </source>
</evidence>
<dbReference type="SUPFAM" id="SSF55874">
    <property type="entry name" value="ATPase domain of HSP90 chaperone/DNA topoisomerase II/histidine kinase"/>
    <property type="match status" value="1"/>
</dbReference>
<dbReference type="Gene3D" id="3.30.565.10">
    <property type="entry name" value="Histidine kinase-like ATPase, C-terminal domain"/>
    <property type="match status" value="1"/>
</dbReference>
<sequence>MAPVSLHTDILDNLQTAILLMNPDLSVRYINSSAEALMKISGSRVIGEPISTLFKEEEQDQQILRDALNNTSAFTKRETQLQLADGRTITVDCAVTPILTGDVVTALIMELQPLDRLLRISREEGMLSSQQNSQVLIRGLAHEIKNPLGGLRGAAQLLAKELPEEHLTDYTNIIIEEADRLSNLVNRMLGSHDLMKIHPVNIHEVLERVKSLIDAETAGRIKIARDYDPSMPEINGDKERLIQALLNIVRNAMQSLLSSQDTNPDPLTITLKTRAVRQFTIGPKRHRLVCKVDITDNGAGIPADIAEAIFLPMVSGRANGTGLGLSISQSIITHHQGLIECNSEPGCTVFTLFIPLENY</sequence>
<name>A0YA47_9GAMM</name>
<dbReference type="GO" id="GO:0016787">
    <property type="term" value="F:hydrolase activity"/>
    <property type="evidence" value="ECO:0007669"/>
    <property type="project" value="UniProtKB-KW"/>
</dbReference>
<accession>A0YA47</accession>
<dbReference type="NCBIfam" id="NF008293">
    <property type="entry name" value="PRK11073.1"/>
    <property type="match status" value="1"/>
</dbReference>
<evidence type="ECO:0000313" key="16">
    <source>
        <dbReference type="EMBL" id="EAW33001.1"/>
    </source>
</evidence>
<dbReference type="GO" id="GO:0000155">
    <property type="term" value="F:phosphorelay sensor kinase activity"/>
    <property type="evidence" value="ECO:0007669"/>
    <property type="project" value="InterPro"/>
</dbReference>
<comment type="catalytic activity">
    <reaction evidence="1">
        <text>ATP + protein L-histidine = ADP + protein N-phospho-L-histidine.</text>
        <dbReference type="EC" id="2.7.13.3"/>
    </reaction>
</comment>
<dbReference type="InterPro" id="IPR013767">
    <property type="entry name" value="PAS_fold"/>
</dbReference>
<dbReference type="InterPro" id="IPR000014">
    <property type="entry name" value="PAS"/>
</dbReference>
<evidence type="ECO:0000256" key="8">
    <source>
        <dbReference type="ARBA" id="ARBA00022840"/>
    </source>
</evidence>
<dbReference type="PRINTS" id="PR00344">
    <property type="entry name" value="BCTRLSENSOR"/>
</dbReference>
<keyword evidence="9" id="KW-0902">Two-component regulatory system</keyword>
<evidence type="ECO:0000256" key="14">
    <source>
        <dbReference type="ARBA" id="ARBA00043094"/>
    </source>
</evidence>
<evidence type="ECO:0000313" key="17">
    <source>
        <dbReference type="Proteomes" id="UP000004931"/>
    </source>
</evidence>
<feature type="domain" description="Histidine kinase" evidence="15">
    <location>
        <begin position="139"/>
        <end position="358"/>
    </location>
</feature>
<evidence type="ECO:0000256" key="10">
    <source>
        <dbReference type="ARBA" id="ARBA00023231"/>
    </source>
</evidence>
<evidence type="ECO:0000256" key="1">
    <source>
        <dbReference type="ARBA" id="ARBA00000085"/>
    </source>
</evidence>
<dbReference type="InterPro" id="IPR036890">
    <property type="entry name" value="HATPase_C_sf"/>
</dbReference>
<keyword evidence="10" id="KW-0535">Nitrogen fixation</keyword>
<dbReference type="GO" id="GO:0006355">
    <property type="term" value="P:regulation of DNA-templated transcription"/>
    <property type="evidence" value="ECO:0007669"/>
    <property type="project" value="InterPro"/>
</dbReference>
<dbReference type="PANTHER" id="PTHR43065:SF16">
    <property type="entry name" value="SENSORY HISTIDINE KINASE_PHOSPHATASE NTRB"/>
    <property type="match status" value="1"/>
</dbReference>
<dbReference type="NCBIfam" id="TIGR00229">
    <property type="entry name" value="sensory_box"/>
    <property type="match status" value="1"/>
</dbReference>
<evidence type="ECO:0000256" key="9">
    <source>
        <dbReference type="ARBA" id="ARBA00023012"/>
    </source>
</evidence>
<dbReference type="CDD" id="cd00130">
    <property type="entry name" value="PAS"/>
    <property type="match status" value="1"/>
</dbReference>
<keyword evidence="8" id="KW-0067">ATP-binding</keyword>
<keyword evidence="5" id="KW-0547">Nucleotide-binding</keyword>
<reference evidence="16 17" key="1">
    <citation type="journal article" date="2010" name="J. Bacteriol.">
        <title>Genome sequence of the oligotrophic marine Gammaproteobacterium HTCC2143, isolated from the Oregon Coast.</title>
        <authorList>
            <person name="Oh H.M."/>
            <person name="Kang I."/>
            <person name="Ferriera S."/>
            <person name="Giovannoni S.J."/>
            <person name="Cho J.C."/>
        </authorList>
    </citation>
    <scope>NUCLEOTIDE SEQUENCE [LARGE SCALE GENOMIC DNA]</scope>
    <source>
        <strain evidence="16 17">HTCC2143</strain>
    </source>
</reference>
<dbReference type="AlphaFoldDB" id="A0YA47"/>
<dbReference type="Gene3D" id="1.10.287.130">
    <property type="match status" value="1"/>
</dbReference>
<dbReference type="Pfam" id="PF00512">
    <property type="entry name" value="HisKA"/>
    <property type="match status" value="1"/>
</dbReference>
<dbReference type="PANTHER" id="PTHR43065">
    <property type="entry name" value="SENSOR HISTIDINE KINASE"/>
    <property type="match status" value="1"/>
</dbReference>
<evidence type="ECO:0000256" key="2">
    <source>
        <dbReference type="ARBA" id="ARBA00012438"/>
    </source>
</evidence>
<dbReference type="InterPro" id="IPR003594">
    <property type="entry name" value="HATPase_dom"/>
</dbReference>
<keyword evidence="17" id="KW-1185">Reference proteome</keyword>
<dbReference type="InterPro" id="IPR003661">
    <property type="entry name" value="HisK_dim/P_dom"/>
</dbReference>
<comment type="function">
    <text evidence="11">Member of the two-component regulatory system NtrB/NtrC, which controls expression of the nitrogen-regulated (ntr) genes in response to nitrogen limitation. Under conditions of nitrogen limitation, NtrB autophosphorylates and transfers the phosphoryl group to NtrC. In the presence of nitrogen, acts as a phosphatase that dephosphorylates and inactivates NtrC.</text>
</comment>
<dbReference type="Gene3D" id="3.30.450.20">
    <property type="entry name" value="PAS domain"/>
    <property type="match status" value="1"/>
</dbReference>
<evidence type="ECO:0000256" key="5">
    <source>
        <dbReference type="ARBA" id="ARBA00022741"/>
    </source>
</evidence>
<dbReference type="STRING" id="247633.GP2143_17136"/>
<dbReference type="Pfam" id="PF02518">
    <property type="entry name" value="HATPase_c"/>
    <property type="match status" value="1"/>
</dbReference>
<dbReference type="PROSITE" id="PS50109">
    <property type="entry name" value="HIS_KIN"/>
    <property type="match status" value="1"/>
</dbReference>
<dbReference type="InterPro" id="IPR036097">
    <property type="entry name" value="HisK_dim/P_sf"/>
</dbReference>
<dbReference type="CDD" id="cd00082">
    <property type="entry name" value="HisKA"/>
    <property type="match status" value="1"/>
</dbReference>
<keyword evidence="4" id="KW-0808">Transferase</keyword>
<evidence type="ECO:0000256" key="7">
    <source>
        <dbReference type="ARBA" id="ARBA00022801"/>
    </source>
</evidence>
<dbReference type="Proteomes" id="UP000004931">
    <property type="component" value="Unassembled WGS sequence"/>
</dbReference>
<evidence type="ECO:0000256" key="11">
    <source>
        <dbReference type="ARBA" id="ARBA00037696"/>
    </source>
</evidence>
<gene>
    <name evidence="16" type="ORF">GP2143_17136</name>
</gene>
<evidence type="ECO:0000256" key="4">
    <source>
        <dbReference type="ARBA" id="ARBA00022679"/>
    </source>
</evidence>
<evidence type="ECO:0000256" key="13">
    <source>
        <dbReference type="ARBA" id="ARBA00042313"/>
    </source>
</evidence>